<keyword evidence="6" id="KW-1185">Reference proteome</keyword>
<evidence type="ECO:0000256" key="2">
    <source>
        <dbReference type="ARBA" id="ARBA00022801"/>
    </source>
</evidence>
<comment type="similarity">
    <text evidence="1">Belongs to the glycosyl hydrolase 25 family.</text>
</comment>
<dbReference type="InterPro" id="IPR017853">
    <property type="entry name" value="GH"/>
</dbReference>
<comment type="caution">
    <text evidence="5">The sequence shown here is derived from an EMBL/GenBank/DDBJ whole genome shotgun (WGS) entry which is preliminary data.</text>
</comment>
<keyword evidence="2" id="KW-0378">Hydrolase</keyword>
<dbReference type="InterPro" id="IPR002053">
    <property type="entry name" value="Glyco_hydro_25"/>
</dbReference>
<dbReference type="PROSITE" id="PS50911">
    <property type="entry name" value="CHAP"/>
    <property type="match status" value="1"/>
</dbReference>
<dbReference type="InterPro" id="IPR007921">
    <property type="entry name" value="CHAP_dom"/>
</dbReference>
<dbReference type="RefSeq" id="WP_051506608.1">
    <property type="nucleotide sequence ID" value="NZ_JEOB01000004.1"/>
</dbReference>
<keyword evidence="3" id="KW-0326">Glycosidase</keyword>
<sequence>MSQTFKGIDVSRFQNNIDFNKVKKAGYSFVISQCGYGDMVSYPDQKDPTFETNYKNARAAGLNFSTYFYSYATTVEGAKREAQGFLNVIKGKTFDYPIAFDFEESDQMNLSAGQKAAIIETWISAVEKAGYYVVLYSYESFLNTIPQTTLDKYDIWCANTSRKPSMRYGIWQNSWTGKVNGINGDVDTDIAEKDYPAIIKGAGLNGYPKTNKAKDKTDTVIPFDKYFAERIGKGLDWDKMYSFQCFDLANDYSVNLIGGKAFIGMGAYEIYTNFANQPGKELYERIPNTPEFVPIKGDIMVWGQSLGENGHVAICNGKGDTTWFESYEQNWTGNNDPVALIKHNYNHVLGVLRPKDQTKVLGGGKAKVETKTEDIKVETKLAESAKKTDSVKPRKNGDVNGDGKIDVTDIIALAAHIKGKKMLDD</sequence>
<dbReference type="Gene3D" id="1.10.1330.10">
    <property type="entry name" value="Dockerin domain"/>
    <property type="match status" value="1"/>
</dbReference>
<dbReference type="GO" id="GO:0016998">
    <property type="term" value="P:cell wall macromolecule catabolic process"/>
    <property type="evidence" value="ECO:0007669"/>
    <property type="project" value="InterPro"/>
</dbReference>
<evidence type="ECO:0000259" key="4">
    <source>
        <dbReference type="PROSITE" id="PS50911"/>
    </source>
</evidence>
<evidence type="ECO:0000256" key="1">
    <source>
        <dbReference type="ARBA" id="ARBA00010646"/>
    </source>
</evidence>
<dbReference type="GO" id="GO:0009253">
    <property type="term" value="P:peptidoglycan catabolic process"/>
    <property type="evidence" value="ECO:0007669"/>
    <property type="project" value="InterPro"/>
</dbReference>
<reference evidence="5 6" key="1">
    <citation type="submission" date="2013-06" db="EMBL/GenBank/DDBJ databases">
        <title>Rumen cellulosomics: divergent fiber-degrading strategies revealed by comparative genome-wide analysis of six Ruminococcal strains.</title>
        <authorList>
            <person name="Dassa B."/>
            <person name="Borovok I."/>
            <person name="Lamed R."/>
            <person name="Flint H."/>
            <person name="Yeoman C.J."/>
            <person name="White B."/>
            <person name="Bayer E.A."/>
        </authorList>
    </citation>
    <scope>NUCLEOTIDE SEQUENCE [LARGE SCALE GENOMIC DNA]</scope>
    <source>
        <strain evidence="5 6">SY3</strain>
    </source>
</reference>
<dbReference type="AlphaFoldDB" id="A0A011VSR0"/>
<dbReference type="SUPFAM" id="SSF51445">
    <property type="entry name" value="(Trans)glycosidases"/>
    <property type="match status" value="1"/>
</dbReference>
<gene>
    <name evidence="5" type="ORF">RASY3_14130</name>
</gene>
<dbReference type="PANTHER" id="PTHR34135">
    <property type="entry name" value="LYSOZYME"/>
    <property type="match status" value="1"/>
</dbReference>
<evidence type="ECO:0000313" key="5">
    <source>
        <dbReference type="EMBL" id="EXM37638.1"/>
    </source>
</evidence>
<dbReference type="CDD" id="cd06414">
    <property type="entry name" value="GH25_LytC-like"/>
    <property type="match status" value="1"/>
</dbReference>
<dbReference type="GO" id="GO:0000272">
    <property type="term" value="P:polysaccharide catabolic process"/>
    <property type="evidence" value="ECO:0007669"/>
    <property type="project" value="InterPro"/>
</dbReference>
<dbReference type="CDD" id="cd14256">
    <property type="entry name" value="Dockerin_I"/>
    <property type="match status" value="1"/>
</dbReference>
<accession>A0A011VSR0</accession>
<dbReference type="PANTHER" id="PTHR34135:SF2">
    <property type="entry name" value="LYSOZYME"/>
    <property type="match status" value="1"/>
</dbReference>
<dbReference type="EMBL" id="JEOB01000004">
    <property type="protein sequence ID" value="EXM37638.1"/>
    <property type="molecule type" value="Genomic_DNA"/>
</dbReference>
<name>A0A011VSR0_RUMAL</name>
<dbReference type="InterPro" id="IPR018247">
    <property type="entry name" value="EF_Hand_1_Ca_BS"/>
</dbReference>
<dbReference type="InterPro" id="IPR018077">
    <property type="entry name" value="Glyco_hydro_fam25_subgr"/>
</dbReference>
<dbReference type="PROSITE" id="PS51904">
    <property type="entry name" value="GLYCOSYL_HYDROL_F25_2"/>
    <property type="match status" value="1"/>
</dbReference>
<dbReference type="Pfam" id="PF01183">
    <property type="entry name" value="Glyco_hydro_25"/>
    <property type="match status" value="1"/>
</dbReference>
<dbReference type="Gene3D" id="3.20.20.80">
    <property type="entry name" value="Glycosidases"/>
    <property type="match status" value="1"/>
</dbReference>
<dbReference type="SMART" id="SM00641">
    <property type="entry name" value="Glyco_25"/>
    <property type="match status" value="1"/>
</dbReference>
<evidence type="ECO:0000256" key="3">
    <source>
        <dbReference type="ARBA" id="ARBA00023295"/>
    </source>
</evidence>
<organism evidence="5 6">
    <name type="scientific">Ruminococcus albus SY3</name>
    <dbReference type="NCBI Taxonomy" id="1341156"/>
    <lineage>
        <taxon>Bacteria</taxon>
        <taxon>Bacillati</taxon>
        <taxon>Bacillota</taxon>
        <taxon>Clostridia</taxon>
        <taxon>Eubacteriales</taxon>
        <taxon>Oscillospiraceae</taxon>
        <taxon>Ruminococcus</taxon>
    </lineage>
</organism>
<dbReference type="PROSITE" id="PS00018">
    <property type="entry name" value="EF_HAND_1"/>
    <property type="match status" value="1"/>
</dbReference>
<dbReference type="SUPFAM" id="SSF54001">
    <property type="entry name" value="Cysteine proteinases"/>
    <property type="match status" value="1"/>
</dbReference>
<dbReference type="GO" id="GO:0003796">
    <property type="term" value="F:lysozyme activity"/>
    <property type="evidence" value="ECO:0007669"/>
    <property type="project" value="InterPro"/>
</dbReference>
<dbReference type="InterPro" id="IPR038765">
    <property type="entry name" value="Papain-like_cys_pep_sf"/>
</dbReference>
<feature type="domain" description="Peptidase C51" evidence="4">
    <location>
        <begin position="220"/>
        <end position="353"/>
    </location>
</feature>
<dbReference type="InterPro" id="IPR036439">
    <property type="entry name" value="Dockerin_dom_sf"/>
</dbReference>
<protein>
    <submittedName>
        <fullName evidence="5">1,4-beta-N-acetylmuramidase</fullName>
    </submittedName>
</protein>
<proteinExistence type="inferred from homology"/>
<dbReference type="Gene3D" id="3.90.1720.10">
    <property type="entry name" value="endopeptidase domain like (from Nostoc punctiforme)"/>
    <property type="match status" value="1"/>
</dbReference>
<evidence type="ECO:0000313" key="6">
    <source>
        <dbReference type="Proteomes" id="UP000021369"/>
    </source>
</evidence>
<dbReference type="PATRIC" id="fig|1341156.4.peg.2495"/>
<dbReference type="Proteomes" id="UP000021369">
    <property type="component" value="Unassembled WGS sequence"/>
</dbReference>